<keyword evidence="6" id="KW-0472">Membrane</keyword>
<feature type="region of interest" description="Disordered" evidence="9">
    <location>
        <begin position="401"/>
        <end position="430"/>
    </location>
</feature>
<dbReference type="InterPro" id="IPR051808">
    <property type="entry name" value="Type_IV_pilus_biogenesis"/>
</dbReference>
<dbReference type="STRING" id="1384054.N790_04145"/>
<dbReference type="Pfam" id="PF00263">
    <property type="entry name" value="Secretin"/>
    <property type="match status" value="1"/>
</dbReference>
<feature type="chain" id="PRO_5001871303" description="Secretin/TonB short N-terminal domain-containing protein" evidence="10">
    <location>
        <begin position="27"/>
        <end position="709"/>
    </location>
</feature>
<dbReference type="SMART" id="SM00965">
    <property type="entry name" value="STN"/>
    <property type="match status" value="1"/>
</dbReference>
<dbReference type="InterPro" id="IPR001775">
    <property type="entry name" value="GspD/PilQ"/>
</dbReference>
<dbReference type="NCBIfam" id="TIGR02515">
    <property type="entry name" value="IV_pilus_PilQ"/>
    <property type="match status" value="1"/>
</dbReference>
<evidence type="ECO:0000313" key="13">
    <source>
        <dbReference type="Proteomes" id="UP000029392"/>
    </source>
</evidence>
<evidence type="ECO:0000256" key="7">
    <source>
        <dbReference type="ARBA" id="ARBA00023237"/>
    </source>
</evidence>
<dbReference type="Proteomes" id="UP000029392">
    <property type="component" value="Unassembled WGS sequence"/>
</dbReference>
<feature type="compositionally biased region" description="Gly residues" evidence="9">
    <location>
        <begin position="406"/>
        <end position="416"/>
    </location>
</feature>
<reference evidence="12 13" key="1">
    <citation type="submission" date="2013-09" db="EMBL/GenBank/DDBJ databases">
        <title>Genome sequencing of Arenimonas malthae.</title>
        <authorList>
            <person name="Chen F."/>
            <person name="Wang G."/>
        </authorList>
    </citation>
    <scope>NUCLEOTIDE SEQUENCE [LARGE SCALE GENOMIC DNA]</scope>
    <source>
        <strain evidence="12 13">CC-JY-1</strain>
    </source>
</reference>
<evidence type="ECO:0000256" key="8">
    <source>
        <dbReference type="RuleBase" id="RU004004"/>
    </source>
</evidence>
<keyword evidence="13" id="KW-1185">Reference proteome</keyword>
<evidence type="ECO:0000256" key="6">
    <source>
        <dbReference type="ARBA" id="ARBA00023136"/>
    </source>
</evidence>
<dbReference type="PATRIC" id="fig|1384054.3.peg.610"/>
<protein>
    <recommendedName>
        <fullName evidence="11">Secretin/TonB short N-terminal domain-containing protein</fullName>
    </recommendedName>
</protein>
<dbReference type="Pfam" id="PF07660">
    <property type="entry name" value="STN"/>
    <property type="match status" value="1"/>
</dbReference>
<dbReference type="PANTHER" id="PTHR30604">
    <property type="entry name" value="PROTEIN TRANSPORT PROTEIN HOFQ"/>
    <property type="match status" value="1"/>
</dbReference>
<accession>A0A091BJL2</accession>
<dbReference type="eggNOG" id="COG4796">
    <property type="taxonomic scope" value="Bacteria"/>
</dbReference>
<dbReference type="AlphaFoldDB" id="A0A091BJL2"/>
<comment type="subcellular location">
    <subcellularLocation>
        <location evidence="1 8">Cell outer membrane</location>
    </subcellularLocation>
</comment>
<dbReference type="Gene3D" id="3.30.1370.120">
    <property type="match status" value="1"/>
</dbReference>
<dbReference type="EMBL" id="AVCH01000042">
    <property type="protein sequence ID" value="KFN51752.1"/>
    <property type="molecule type" value="Genomic_DNA"/>
</dbReference>
<dbReference type="InterPro" id="IPR021731">
    <property type="entry name" value="AMIN_dom"/>
</dbReference>
<dbReference type="InterPro" id="IPR038591">
    <property type="entry name" value="NolW-like_sf"/>
</dbReference>
<dbReference type="GO" id="GO:0009306">
    <property type="term" value="P:protein secretion"/>
    <property type="evidence" value="ECO:0007669"/>
    <property type="project" value="InterPro"/>
</dbReference>
<evidence type="ECO:0000256" key="5">
    <source>
        <dbReference type="ARBA" id="ARBA00022927"/>
    </source>
</evidence>
<keyword evidence="7" id="KW-0998">Cell outer membrane</keyword>
<proteinExistence type="inferred from homology"/>
<evidence type="ECO:0000256" key="9">
    <source>
        <dbReference type="SAM" id="MobiDB-lite"/>
    </source>
</evidence>
<dbReference type="PRINTS" id="PR00811">
    <property type="entry name" value="BCTERIALGSPD"/>
</dbReference>
<organism evidence="12 13">
    <name type="scientific">Arenimonas malthae CC-JY-1</name>
    <dbReference type="NCBI Taxonomy" id="1384054"/>
    <lineage>
        <taxon>Bacteria</taxon>
        <taxon>Pseudomonadati</taxon>
        <taxon>Pseudomonadota</taxon>
        <taxon>Gammaproteobacteria</taxon>
        <taxon>Lysobacterales</taxon>
        <taxon>Lysobacteraceae</taxon>
        <taxon>Arenimonas</taxon>
    </lineage>
</organism>
<dbReference type="Gene3D" id="3.30.1370.130">
    <property type="match status" value="1"/>
</dbReference>
<evidence type="ECO:0000256" key="4">
    <source>
        <dbReference type="ARBA" id="ARBA00022729"/>
    </source>
</evidence>
<dbReference type="InterPro" id="IPR011662">
    <property type="entry name" value="Secretin/TonB_short_N"/>
</dbReference>
<sequence length="709" mass="75009">MGTKRHWVLTMGALAVGLATSLSAMAANVLQDVRYASAPGGKVDITLQFAEPVGDVQAFTTDTPPRIAVDIPGTTNGLSQRRVVIGSGATSAVSAVEAGGRTRVVVDLFRPAGYTTRSAGNLLVLTVDAGAQPSSLATGSDPTKKVASDIEVANIDFRRGENGSGRVILRFTGDGAAADMRNEGSRVVVDVANASIPESLRRRLDVTDFATPVQSLEPNANAGSTRLVINTNGAFESMAYQTGNEYVIEVTPKRAAPAAVVAGAPGRAAGAVAGDAEAKRYSGRPVTFNFQDVPVRTVLQLIAEESGLNVVAADTVQGNVTLRLINVPWDQAMDIVLRAKQLDKRRDGNVIWVAPQKEIAEFEKAVADARIANEEREPLITEYIPINYGNAEEIASLLTEDSKSASGGGGGGGGSSGSQRTRGFLSPRGSVSFDNRTNTLLLIDIASKVAEVRNLLATLDRPVDQVLIEARIVVATEVFARELGVIFGVQDRTGTLANSNETTTDSGFAVDLPATTPAGALNLSILRQDIALELELSALEEEGRGEVVSNPRVITANQREAVIRQGDEVAYLTIQPATTPGAVATATVEFKEVLLELKVTPTITQDGRVYLNLAVKKDEVSELIANPAGGFIPQIAKREVSTAVLIDNGQTVVVGGVYEFKSRDDLRKVPFLGDLPVLGNLFKNKSKGMEKAELLIFVTPRILQVAHKG</sequence>
<evidence type="ECO:0000256" key="3">
    <source>
        <dbReference type="ARBA" id="ARBA00022448"/>
    </source>
</evidence>
<feature type="signal peptide" evidence="10">
    <location>
        <begin position="1"/>
        <end position="26"/>
    </location>
</feature>
<gene>
    <name evidence="12" type="ORF">N790_04145</name>
</gene>
<evidence type="ECO:0000256" key="2">
    <source>
        <dbReference type="ARBA" id="ARBA00006304"/>
    </source>
</evidence>
<keyword evidence="4 10" id="KW-0732">Signal</keyword>
<dbReference type="GO" id="GO:0009279">
    <property type="term" value="C:cell outer membrane"/>
    <property type="evidence" value="ECO:0007669"/>
    <property type="project" value="UniProtKB-SubCell"/>
</dbReference>
<name>A0A091BJL2_9GAMM</name>
<dbReference type="Gene3D" id="2.60.40.3470">
    <property type="match status" value="1"/>
</dbReference>
<comment type="caution">
    <text evidence="12">The sequence shown here is derived from an EMBL/GenBank/DDBJ whole genome shotgun (WGS) entry which is preliminary data.</text>
</comment>
<evidence type="ECO:0000256" key="10">
    <source>
        <dbReference type="SAM" id="SignalP"/>
    </source>
</evidence>
<feature type="domain" description="Secretin/TonB short N-terminal" evidence="11">
    <location>
        <begin position="308"/>
        <end position="356"/>
    </location>
</feature>
<keyword evidence="5" id="KW-0653">Protein transport</keyword>
<comment type="similarity">
    <text evidence="2">Belongs to the bacterial secretin family. PilQ subfamily.</text>
</comment>
<dbReference type="Pfam" id="PF03958">
    <property type="entry name" value="Secretin_N"/>
    <property type="match status" value="1"/>
</dbReference>
<dbReference type="PANTHER" id="PTHR30604:SF1">
    <property type="entry name" value="DNA UTILIZATION PROTEIN HOFQ"/>
    <property type="match status" value="1"/>
</dbReference>
<evidence type="ECO:0000259" key="11">
    <source>
        <dbReference type="SMART" id="SM00965"/>
    </source>
</evidence>
<dbReference type="PROSITE" id="PS00875">
    <property type="entry name" value="T2SP_D"/>
    <property type="match status" value="1"/>
</dbReference>
<keyword evidence="3 8" id="KW-0813">Transport</keyword>
<dbReference type="InterPro" id="IPR004845">
    <property type="entry name" value="T2SS_GspD_CS"/>
</dbReference>
<evidence type="ECO:0000256" key="1">
    <source>
        <dbReference type="ARBA" id="ARBA00004442"/>
    </source>
</evidence>
<dbReference type="Pfam" id="PF11741">
    <property type="entry name" value="AMIN"/>
    <property type="match status" value="2"/>
</dbReference>
<dbReference type="InterPro" id="IPR013355">
    <property type="entry name" value="Pilus_4_PilQ"/>
</dbReference>
<evidence type="ECO:0000313" key="12">
    <source>
        <dbReference type="EMBL" id="KFN51752.1"/>
    </source>
</evidence>
<dbReference type="InterPro" id="IPR005644">
    <property type="entry name" value="NolW-like"/>
</dbReference>
<dbReference type="Gene3D" id="2.60.40.3500">
    <property type="match status" value="1"/>
</dbReference>
<dbReference type="InterPro" id="IPR004846">
    <property type="entry name" value="T2SS/T3SS_dom"/>
</dbReference>